<proteinExistence type="predicted"/>
<dbReference type="EMBL" id="FOFV01000025">
    <property type="protein sequence ID" value="SES38379.1"/>
    <property type="molecule type" value="Genomic_DNA"/>
</dbReference>
<dbReference type="OrthoDB" id="509705at2"/>
<dbReference type="SUPFAM" id="SSF53756">
    <property type="entry name" value="UDP-Glycosyltransferase/glycogen phosphorylase"/>
    <property type="match status" value="1"/>
</dbReference>
<dbReference type="CDD" id="cd03794">
    <property type="entry name" value="GT4_WbuB-like"/>
    <property type="match status" value="1"/>
</dbReference>
<evidence type="ECO:0000313" key="4">
    <source>
        <dbReference type="EMBL" id="SES38379.1"/>
    </source>
</evidence>
<reference evidence="5" key="1">
    <citation type="submission" date="2016-10" db="EMBL/GenBank/DDBJ databases">
        <authorList>
            <person name="Varghese N."/>
            <person name="Submissions S."/>
        </authorList>
    </citation>
    <scope>NUCLEOTIDE SEQUENCE [LARGE SCALE GENOMIC DNA]</scope>
    <source>
        <strain evidence="5">DSM 44437</strain>
    </source>
</reference>
<dbReference type="InterPro" id="IPR028098">
    <property type="entry name" value="Glyco_trans_4-like_N"/>
</dbReference>
<dbReference type="Pfam" id="PF13579">
    <property type="entry name" value="Glyco_trans_4_4"/>
    <property type="match status" value="1"/>
</dbReference>
<name>A0A1H9WX29_9PSEU</name>
<keyword evidence="2 4" id="KW-0808">Transferase</keyword>
<evidence type="ECO:0000256" key="2">
    <source>
        <dbReference type="ARBA" id="ARBA00022679"/>
    </source>
</evidence>
<dbReference type="Proteomes" id="UP000199503">
    <property type="component" value="Unassembled WGS sequence"/>
</dbReference>
<evidence type="ECO:0000313" key="5">
    <source>
        <dbReference type="Proteomes" id="UP000199503"/>
    </source>
</evidence>
<keyword evidence="5" id="KW-1185">Reference proteome</keyword>
<accession>A0A1H9WX29</accession>
<gene>
    <name evidence="4" type="ORF">SAMN04488000_12563</name>
</gene>
<dbReference type="Gene3D" id="3.40.50.2000">
    <property type="entry name" value="Glycogen Phosphorylase B"/>
    <property type="match status" value="2"/>
</dbReference>
<sequence>MAKVSPFRPADTRVCNRFGLPNENQGVTSSPHVLIIVQNLPVPLDRRVWLECRALTNAGYEVSVICPKGPGDPAYQLLDGVHLYKYAPPPQAEGALGYAWEFLYCWVRTALLSVKVRARRRFHVMQACNPPDTYWALALLWRLGGVKFVFDHHDLNPEVFLSRFGEPRGIAGKAQYRILKWLERRTFRTANRVTSTNTSYQKIAWTRGDVPSEHTTVVRSGPDTTVMRPVEGVDELRRGGKHLVAYLGIMGPQDGVDGVLEVARRVVFDRGRTDVRFALLGFGDCLEDLKKQASAWGLDPYVEFTGRVGPEQITRYLSTSSVGLGPDPLSPLNDVSTMNKTMEYMAYALPVVTYRLQETVVSAGECAVLVEPGDVEGFTTSLLDLLDDAERRARLGFEGRRRCEAVLDWRPQAENYVAVFDGLTGFASRGPFPGGRPELGPGTDQWGNKMIDVSDDAVLRAFAVTRTGE</sequence>
<feature type="domain" description="Glycosyltransferase subfamily 4-like N-terminal" evidence="3">
    <location>
        <begin position="46"/>
        <end position="220"/>
    </location>
</feature>
<protein>
    <submittedName>
        <fullName evidence="4">Glycosyltransferase involved in cell wall bisynthesis</fullName>
    </submittedName>
</protein>
<dbReference type="GO" id="GO:0016757">
    <property type="term" value="F:glycosyltransferase activity"/>
    <property type="evidence" value="ECO:0007669"/>
    <property type="project" value="UniProtKB-KW"/>
</dbReference>
<dbReference type="PANTHER" id="PTHR12526:SF624">
    <property type="entry name" value="BLR6297 PROTEIN"/>
    <property type="match status" value="1"/>
</dbReference>
<dbReference type="PANTHER" id="PTHR12526">
    <property type="entry name" value="GLYCOSYLTRANSFERASE"/>
    <property type="match status" value="1"/>
</dbReference>
<keyword evidence="1" id="KW-0328">Glycosyltransferase</keyword>
<evidence type="ECO:0000256" key="1">
    <source>
        <dbReference type="ARBA" id="ARBA00022676"/>
    </source>
</evidence>
<dbReference type="AlphaFoldDB" id="A0A1H9WX29"/>
<dbReference type="STRING" id="65499.SAMN04488000_12563"/>
<organism evidence="4 5">
    <name type="scientific">Lentzea albida</name>
    <dbReference type="NCBI Taxonomy" id="65499"/>
    <lineage>
        <taxon>Bacteria</taxon>
        <taxon>Bacillati</taxon>
        <taxon>Actinomycetota</taxon>
        <taxon>Actinomycetes</taxon>
        <taxon>Pseudonocardiales</taxon>
        <taxon>Pseudonocardiaceae</taxon>
        <taxon>Lentzea</taxon>
    </lineage>
</organism>
<dbReference type="Pfam" id="PF13692">
    <property type="entry name" value="Glyco_trans_1_4"/>
    <property type="match status" value="1"/>
</dbReference>
<evidence type="ECO:0000259" key="3">
    <source>
        <dbReference type="Pfam" id="PF13579"/>
    </source>
</evidence>